<feature type="non-terminal residue" evidence="1">
    <location>
        <position position="1"/>
    </location>
</feature>
<reference evidence="1" key="1">
    <citation type="journal article" date="2014" name="Front. Microbiol.">
        <title>High frequency of phylogenetically diverse reductive dehalogenase-homologous genes in deep subseafloor sedimentary metagenomes.</title>
        <authorList>
            <person name="Kawai M."/>
            <person name="Futagami T."/>
            <person name="Toyoda A."/>
            <person name="Takaki Y."/>
            <person name="Nishi S."/>
            <person name="Hori S."/>
            <person name="Arai W."/>
            <person name="Tsubouchi T."/>
            <person name="Morono Y."/>
            <person name="Uchiyama I."/>
            <person name="Ito T."/>
            <person name="Fujiyama A."/>
            <person name="Inagaki F."/>
            <person name="Takami H."/>
        </authorList>
    </citation>
    <scope>NUCLEOTIDE SEQUENCE</scope>
    <source>
        <strain evidence="1">Expedition CK06-06</strain>
    </source>
</reference>
<gene>
    <name evidence="1" type="ORF">S12H4_15515</name>
</gene>
<dbReference type="AlphaFoldDB" id="X1TJ12"/>
<proteinExistence type="predicted"/>
<evidence type="ECO:0000313" key="1">
    <source>
        <dbReference type="EMBL" id="GAI87550.1"/>
    </source>
</evidence>
<name>X1TJ12_9ZZZZ</name>
<dbReference type="EMBL" id="BARW01007458">
    <property type="protein sequence ID" value="GAI87550.1"/>
    <property type="molecule type" value="Genomic_DNA"/>
</dbReference>
<sequence>IQKVSLYKNRIDIYNENAISFIENTIPTLDINTDN</sequence>
<comment type="caution">
    <text evidence="1">The sequence shown here is derived from an EMBL/GenBank/DDBJ whole genome shotgun (WGS) entry which is preliminary data.</text>
</comment>
<organism evidence="1">
    <name type="scientific">marine sediment metagenome</name>
    <dbReference type="NCBI Taxonomy" id="412755"/>
    <lineage>
        <taxon>unclassified sequences</taxon>
        <taxon>metagenomes</taxon>
        <taxon>ecological metagenomes</taxon>
    </lineage>
</organism>
<accession>X1TJ12</accession>
<protein>
    <submittedName>
        <fullName evidence="1">Uncharacterized protein</fullName>
    </submittedName>
</protein>